<organism evidence="1 3">
    <name type="scientific">Methanohalophilus euhalobius</name>
    <dbReference type="NCBI Taxonomy" id="51203"/>
    <lineage>
        <taxon>Archaea</taxon>
        <taxon>Methanobacteriati</taxon>
        <taxon>Methanobacteriota</taxon>
        <taxon>Stenosarchaea group</taxon>
        <taxon>Methanomicrobia</taxon>
        <taxon>Methanosarcinales</taxon>
        <taxon>Methanosarcinaceae</taxon>
        <taxon>Methanohalophilus</taxon>
    </lineage>
</organism>
<proteinExistence type="predicted"/>
<evidence type="ECO:0000313" key="2">
    <source>
        <dbReference type="EMBL" id="TCL12514.1"/>
    </source>
</evidence>
<reference evidence="3" key="2">
    <citation type="submission" date="2017-09" db="EMBL/GenBank/DDBJ databases">
        <authorList>
            <person name="Varghese N."/>
            <person name="Submissions S."/>
        </authorList>
    </citation>
    <scope>NUCLEOTIDE SEQUENCE [LARGE SCALE GENOMIC DNA]</scope>
    <source>
        <strain evidence="3">WG-1MB</strain>
    </source>
</reference>
<dbReference type="AlphaFoldDB" id="A0A285FZS1"/>
<protein>
    <submittedName>
        <fullName evidence="1">Uncharacterized protein</fullName>
    </submittedName>
</protein>
<reference evidence="1" key="1">
    <citation type="submission" date="2017-09" db="EMBL/GenBank/DDBJ databases">
        <authorList>
            <person name="Ehlers B."/>
            <person name="Leendertz F.H."/>
        </authorList>
    </citation>
    <scope>NUCLEOTIDE SEQUENCE [LARGE SCALE GENOMIC DNA]</scope>
    <source>
        <strain evidence="1">WG-1MB</strain>
    </source>
</reference>
<dbReference type="Proteomes" id="UP000217726">
    <property type="component" value="Unassembled WGS sequence"/>
</dbReference>
<keyword evidence="3" id="KW-1185">Reference proteome</keyword>
<accession>A0A285FZS1</accession>
<dbReference type="RefSeq" id="WP_096712448.1">
    <property type="nucleotide sequence ID" value="NZ_OBDR01000006.1"/>
</dbReference>
<dbReference type="EMBL" id="OBDR01000006">
    <property type="protein sequence ID" value="SNY16755.1"/>
    <property type="molecule type" value="Genomic_DNA"/>
</dbReference>
<evidence type="ECO:0000313" key="4">
    <source>
        <dbReference type="Proteomes" id="UP000295404"/>
    </source>
</evidence>
<reference evidence="2 4" key="3">
    <citation type="submission" date="2019-03" db="EMBL/GenBank/DDBJ databases">
        <title>Subsurface microbial communities from deep shales in Ohio and West Virginia, USA.</title>
        <authorList>
            <person name="Wrighton K."/>
        </authorList>
    </citation>
    <scope>NUCLEOTIDE SEQUENCE [LARGE SCALE GENOMIC DNA]</scope>
    <source>
        <strain evidence="2 4">WG1_MB</strain>
    </source>
</reference>
<dbReference type="EMBL" id="SMMS01000001">
    <property type="protein sequence ID" value="TCL12514.1"/>
    <property type="molecule type" value="Genomic_DNA"/>
</dbReference>
<evidence type="ECO:0000313" key="1">
    <source>
        <dbReference type="EMBL" id="SNY16755.1"/>
    </source>
</evidence>
<name>A0A285FZS1_9EURY</name>
<dbReference type="OrthoDB" id="205297at2157"/>
<dbReference type="Proteomes" id="UP000295404">
    <property type="component" value="Unassembled WGS sequence"/>
</dbReference>
<gene>
    <name evidence="2" type="ORF">C7960_1777</name>
    <name evidence="1" type="ORF">SAMN06295989_10653</name>
</gene>
<sequence>MIIPKQYLIGLLNVLSETSSQLEVDYPPLGHLLDIRIGEKCEITAISREYFRTSRSNALRLYRNDNFLSREIPDHDDFKICMYASSLLNSENESVLEHELQDEGKRNLLKGDKPLFIGYDTNSLRHRSNLLIQNTLSKLSLADSPNIGFCLSEVVKRELRNQWENKHKKSDIDKLCALHPQATRFLNQHPKTARMARLGAVEYKHLMAQLNCEEINGKGLGDNNIIQSYEFFRDKRNVDLLLISGDNDFTAMAHEEKIRSVYMKQPSNYDTNFECQWEELVELLYCMAIIFGHIRLEHIDIYGIWTGKNEDDWDDYRISVETGDPSIFKDLIILEQSYKLPI</sequence>
<evidence type="ECO:0000313" key="3">
    <source>
        <dbReference type="Proteomes" id="UP000217726"/>
    </source>
</evidence>